<comment type="similarity">
    <text evidence="6">Belongs to the LptE lipoprotein family.</text>
</comment>
<keyword evidence="4 6" id="KW-0998">Cell outer membrane</keyword>
<dbReference type="KEGG" id="lant:TUM19329_16450"/>
<dbReference type="Gene3D" id="3.30.160.150">
    <property type="entry name" value="Lipoprotein like domain"/>
    <property type="match status" value="1"/>
</dbReference>
<evidence type="ECO:0000256" key="1">
    <source>
        <dbReference type="ARBA" id="ARBA00022729"/>
    </source>
</evidence>
<evidence type="ECO:0000256" key="3">
    <source>
        <dbReference type="ARBA" id="ARBA00023139"/>
    </source>
</evidence>
<comment type="function">
    <text evidence="6">Together with LptD, is involved in the assembly of lipopolysaccharide (LPS) at the surface of the outer membrane. Required for the proper assembly of LptD. Binds LPS and may serve as the LPS recognition site at the outer membrane.</text>
</comment>
<dbReference type="GO" id="GO:0009279">
    <property type="term" value="C:cell outer membrane"/>
    <property type="evidence" value="ECO:0007669"/>
    <property type="project" value="UniProtKB-SubCell"/>
</dbReference>
<reference evidence="8" key="1">
    <citation type="journal article" date="2020" name="Microbiol. Resour. Announc.">
        <title>Complete Genome Sequence of Novel Psychrotolerant Legionella Strain TUM19329, Isolated from Antarctic Lake Sediment.</title>
        <authorList>
            <person name="Shimada S."/>
            <person name="Nakai R."/>
            <person name="Aoki K."/>
            <person name="Shimoeda N."/>
            <person name="Ohno G."/>
            <person name="Miyazaki Y."/>
            <person name="Kudoh S."/>
            <person name="Imura S."/>
            <person name="Watanabe K."/>
            <person name="Ishii Y."/>
            <person name="Tateda K."/>
        </authorList>
    </citation>
    <scope>NUCLEOTIDE SEQUENCE [LARGE SCALE GENOMIC DNA]</scope>
    <source>
        <strain evidence="8">TUM19329</strain>
    </source>
</reference>
<dbReference type="GO" id="GO:0043165">
    <property type="term" value="P:Gram-negative-bacterium-type cell outer membrane assembly"/>
    <property type="evidence" value="ECO:0007669"/>
    <property type="project" value="UniProtKB-UniRule"/>
</dbReference>
<dbReference type="GO" id="GO:0015920">
    <property type="term" value="P:lipopolysaccharide transport"/>
    <property type="evidence" value="ECO:0007669"/>
    <property type="project" value="TreeGrafter"/>
</dbReference>
<dbReference type="PANTHER" id="PTHR38098:SF1">
    <property type="entry name" value="LPS-ASSEMBLY LIPOPROTEIN LPTE"/>
    <property type="match status" value="1"/>
</dbReference>
<dbReference type="PANTHER" id="PTHR38098">
    <property type="entry name" value="LPS-ASSEMBLY LIPOPROTEIN LPTE"/>
    <property type="match status" value="1"/>
</dbReference>
<dbReference type="EMBL" id="AP022839">
    <property type="protein sequence ID" value="BCA95284.1"/>
    <property type="molecule type" value="Genomic_DNA"/>
</dbReference>
<dbReference type="HAMAP" id="MF_01186">
    <property type="entry name" value="LPS_assembly_LptE"/>
    <property type="match status" value="1"/>
</dbReference>
<keyword evidence="9" id="KW-1185">Reference proteome</keyword>
<evidence type="ECO:0000256" key="4">
    <source>
        <dbReference type="ARBA" id="ARBA00023237"/>
    </source>
</evidence>
<accession>A0A6F8T3M1</accession>
<sequence>MKKKTFVFISVLLLSACGFHLRGLTDVPEWLDNVSIISRDGNKELVSILKSHLEGYKILVNPEPALAKYWLIINKTTFQQQIVSVGVSTNPRQYQLILTVEFMLQTSKGQILKAPRFVAVSRQLTVNNDRILGSNEEETVLISEMRREAAIQIINRLNRK</sequence>
<comment type="subcellular location">
    <subcellularLocation>
        <location evidence="6">Cell outer membrane</location>
        <topology evidence="6">Lipid-anchor</topology>
    </subcellularLocation>
</comment>
<dbReference type="GO" id="GO:1990351">
    <property type="term" value="C:transporter complex"/>
    <property type="evidence" value="ECO:0007669"/>
    <property type="project" value="TreeGrafter"/>
</dbReference>
<evidence type="ECO:0000313" key="8">
    <source>
        <dbReference type="EMBL" id="BCA95284.1"/>
    </source>
</evidence>
<dbReference type="RefSeq" id="WP_173236925.1">
    <property type="nucleotide sequence ID" value="NZ_AP022839.1"/>
</dbReference>
<evidence type="ECO:0000256" key="7">
    <source>
        <dbReference type="SAM" id="SignalP"/>
    </source>
</evidence>
<organism evidence="8 9">
    <name type="scientific">Legionella antarctica</name>
    <dbReference type="NCBI Taxonomy" id="2708020"/>
    <lineage>
        <taxon>Bacteria</taxon>
        <taxon>Pseudomonadati</taxon>
        <taxon>Pseudomonadota</taxon>
        <taxon>Gammaproteobacteria</taxon>
        <taxon>Legionellales</taxon>
        <taxon>Legionellaceae</taxon>
        <taxon>Legionella</taxon>
    </lineage>
</organism>
<dbReference type="GO" id="GO:0001530">
    <property type="term" value="F:lipopolysaccharide binding"/>
    <property type="evidence" value="ECO:0007669"/>
    <property type="project" value="TreeGrafter"/>
</dbReference>
<keyword evidence="1 6" id="KW-0732">Signal</keyword>
<keyword evidence="2 6" id="KW-0472">Membrane</keyword>
<evidence type="ECO:0000256" key="2">
    <source>
        <dbReference type="ARBA" id="ARBA00023136"/>
    </source>
</evidence>
<dbReference type="Proteomes" id="UP000502894">
    <property type="component" value="Chromosome"/>
</dbReference>
<evidence type="ECO:0000256" key="6">
    <source>
        <dbReference type="HAMAP-Rule" id="MF_01186"/>
    </source>
</evidence>
<protein>
    <recommendedName>
        <fullName evidence="6">LPS-assembly lipoprotein LptE</fullName>
    </recommendedName>
</protein>
<dbReference type="Pfam" id="PF04390">
    <property type="entry name" value="LptE"/>
    <property type="match status" value="1"/>
</dbReference>
<dbReference type="AlphaFoldDB" id="A0A6F8T3M1"/>
<evidence type="ECO:0000256" key="5">
    <source>
        <dbReference type="ARBA" id="ARBA00023288"/>
    </source>
</evidence>
<dbReference type="PROSITE" id="PS51257">
    <property type="entry name" value="PROKAR_LIPOPROTEIN"/>
    <property type="match status" value="1"/>
</dbReference>
<dbReference type="InterPro" id="IPR007485">
    <property type="entry name" value="LPS_assembly_LptE"/>
</dbReference>
<evidence type="ECO:0000313" key="9">
    <source>
        <dbReference type="Proteomes" id="UP000502894"/>
    </source>
</evidence>
<keyword evidence="5 6" id="KW-0449">Lipoprotein</keyword>
<name>A0A6F8T3M1_9GAMM</name>
<proteinExistence type="inferred from homology"/>
<gene>
    <name evidence="6 8" type="primary">lptE</name>
    <name evidence="8" type="ORF">TUM19329_16450</name>
</gene>
<comment type="subunit">
    <text evidence="6">Component of the lipopolysaccharide transport and assembly complex. Interacts with LptD.</text>
</comment>
<feature type="signal peptide" evidence="7">
    <location>
        <begin position="1"/>
        <end position="22"/>
    </location>
</feature>
<feature type="chain" id="PRO_5026359052" description="LPS-assembly lipoprotein LptE" evidence="7">
    <location>
        <begin position="23"/>
        <end position="160"/>
    </location>
</feature>
<keyword evidence="3 6" id="KW-0564">Palmitate</keyword>